<dbReference type="CDD" id="cd03230">
    <property type="entry name" value="ABC_DR_subfamily_A"/>
    <property type="match status" value="1"/>
</dbReference>
<dbReference type="SUPFAM" id="SSF52540">
    <property type="entry name" value="P-loop containing nucleoside triphosphate hydrolases"/>
    <property type="match status" value="1"/>
</dbReference>
<keyword evidence="6" id="KW-1185">Reference proteome</keyword>
<proteinExistence type="predicted"/>
<reference evidence="5 6" key="1">
    <citation type="journal article" date="2023" name="Int. J. Syst. Evol. Microbiol.">
        <title>Streptococcus sciuri sp. nov., Staphylococcus marylandisciuri sp. nov. and Staphylococcus americanisciuri sp. nov., isolated from faeces of eastern grey squirrel (Sciurus carolinensis).</title>
        <authorList>
            <person name="Volokhov D.V."/>
            <person name="Zagorodnyaya T.A."/>
            <person name="Furtak V.A."/>
            <person name="Nattanmai G."/>
            <person name="Randall L."/>
            <person name="Jose S."/>
            <person name="Gao Y."/>
            <person name="Eisenberg T."/>
            <person name="Delmonte P."/>
            <person name="Blom J."/>
            <person name="Mitchell K.K."/>
        </authorList>
    </citation>
    <scope>NUCLEOTIDE SEQUENCE [LARGE SCALE GENOMIC DNA]</scope>
    <source>
        <strain evidence="5 6">SQ8-PEA</strain>
    </source>
</reference>
<dbReference type="Gene3D" id="3.40.50.300">
    <property type="entry name" value="P-loop containing nucleotide triphosphate hydrolases"/>
    <property type="match status" value="1"/>
</dbReference>
<dbReference type="InterPro" id="IPR027417">
    <property type="entry name" value="P-loop_NTPase"/>
</dbReference>
<dbReference type="EMBL" id="JAOPKZ010000009">
    <property type="protein sequence ID" value="MCU5746325.1"/>
    <property type="molecule type" value="Genomic_DNA"/>
</dbReference>
<dbReference type="PANTHER" id="PTHR42939:SF3">
    <property type="entry name" value="ABC TRANSPORTER ATP-BINDING COMPONENT"/>
    <property type="match status" value="1"/>
</dbReference>
<dbReference type="PANTHER" id="PTHR42939">
    <property type="entry name" value="ABC TRANSPORTER ATP-BINDING PROTEIN ALBC-RELATED"/>
    <property type="match status" value="1"/>
</dbReference>
<keyword evidence="1" id="KW-0813">Transport</keyword>
<dbReference type="PROSITE" id="PS50893">
    <property type="entry name" value="ABC_TRANSPORTER_2"/>
    <property type="match status" value="1"/>
</dbReference>
<evidence type="ECO:0000313" key="5">
    <source>
        <dbReference type="EMBL" id="MCU5746325.1"/>
    </source>
</evidence>
<evidence type="ECO:0000256" key="2">
    <source>
        <dbReference type="ARBA" id="ARBA00022741"/>
    </source>
</evidence>
<keyword evidence="3 5" id="KW-0067">ATP-binding</keyword>
<dbReference type="RefSeq" id="WP_262855877.1">
    <property type="nucleotide sequence ID" value="NZ_JAOPKZ010000009.1"/>
</dbReference>
<dbReference type="Proteomes" id="UP001209553">
    <property type="component" value="Unassembled WGS sequence"/>
</dbReference>
<feature type="domain" description="ABC transporter" evidence="4">
    <location>
        <begin position="5"/>
        <end position="231"/>
    </location>
</feature>
<dbReference type="InterPro" id="IPR051782">
    <property type="entry name" value="ABC_Transporter_VariousFunc"/>
</dbReference>
<dbReference type="InterPro" id="IPR003439">
    <property type="entry name" value="ABC_transporter-like_ATP-bd"/>
</dbReference>
<dbReference type="InterPro" id="IPR003593">
    <property type="entry name" value="AAA+_ATPase"/>
</dbReference>
<name>A0ABT2QQS0_9STAP</name>
<accession>A0ABT2QQS0</accession>
<dbReference type="Pfam" id="PF00005">
    <property type="entry name" value="ABC_tran"/>
    <property type="match status" value="1"/>
</dbReference>
<dbReference type="SMART" id="SM00382">
    <property type="entry name" value="AAA"/>
    <property type="match status" value="1"/>
</dbReference>
<dbReference type="GO" id="GO:0005524">
    <property type="term" value="F:ATP binding"/>
    <property type="evidence" value="ECO:0007669"/>
    <property type="project" value="UniProtKB-KW"/>
</dbReference>
<evidence type="ECO:0000259" key="4">
    <source>
        <dbReference type="PROSITE" id="PS50893"/>
    </source>
</evidence>
<keyword evidence="2" id="KW-0547">Nucleotide-binding</keyword>
<organism evidence="5 6">
    <name type="scientific">Staphylococcus marylandisciuri</name>
    <dbReference type="NCBI Taxonomy" id="2981529"/>
    <lineage>
        <taxon>Bacteria</taxon>
        <taxon>Bacillati</taxon>
        <taxon>Bacillota</taxon>
        <taxon>Bacilli</taxon>
        <taxon>Bacillales</taxon>
        <taxon>Staphylococcaceae</taxon>
        <taxon>Staphylococcus</taxon>
    </lineage>
</organism>
<evidence type="ECO:0000256" key="1">
    <source>
        <dbReference type="ARBA" id="ARBA00022448"/>
    </source>
</evidence>
<gene>
    <name evidence="5" type="ORF">N9R04_06295</name>
</gene>
<evidence type="ECO:0000256" key="3">
    <source>
        <dbReference type="ARBA" id="ARBA00022840"/>
    </source>
</evidence>
<evidence type="ECO:0000313" key="6">
    <source>
        <dbReference type="Proteomes" id="UP001209553"/>
    </source>
</evidence>
<comment type="caution">
    <text evidence="5">The sequence shown here is derived from an EMBL/GenBank/DDBJ whole genome shotgun (WGS) entry which is preliminary data.</text>
</comment>
<protein>
    <submittedName>
        <fullName evidence="5">ABC transporter ATP-binding protein</fullName>
    </submittedName>
</protein>
<sequence>MDYLLEVNRLEKSYKKNDFNIRNISLTVQPGEVVALVGKNGCGKSTLINTLVGNRFKDNGEIKFFGEVVADSDNKHKEYLGVVFDDLRVPHKLTISEIDKAFAQIYQTWDSDQFNSLITEFDLPSNKKVKTFSRGMKMKAAIAIALAHDSRLLILDEATAGMDASGREEVLEILEDYVKEDNGIMLSSHISSDIASLATKIIFMKDGRIVLTEEKDNLFDHYGIVEQSEEEFNVPEELIVASRLYQGKRRTLVNDCAQVEGAEPLRQIDDATKLLMRGELK</sequence>